<evidence type="ECO:0000256" key="7">
    <source>
        <dbReference type="ARBA" id="ARBA00022741"/>
    </source>
</evidence>
<dbReference type="InterPro" id="IPR003660">
    <property type="entry name" value="HAMP_dom"/>
</dbReference>
<sequence length="441" mass="47474">MTRPLSITLRLSLLLGLSTLLLWLGAAAIAVLVLKHELTETFDDALRQSALRLLPLAVHELREPDEDDEYRVPGLEGRDSANFGYLIRDPRGRTRLVSGDVPPTSSIPSPAPEGFFDLDGRRALSLTDPRRGYSILLVETGSHRQDVLFDAARALLLPLAALLPLIALGIWATVRFAMRPLGRLRNEIAERGGGNLKAIPTDGHPRELAPIAEEIASLLSRLRAALDAERSFSAMSAHELRTPIAGALAQVQQLRAELGDLPQDARAQSVEDALKSLATLSEKLLQLARLESGFARAETPTDLLPVLKLLLREAGDCKFDLREGADLTLFVNPDAFSILLSNLLQNARKHGGVSPEITVIAGPGKRLSVANSGPVVAPETLEKLGRKFVRGDTTARGTGLGLALVKTIAEQTGGKVTFLSPRPGHTGGFEAVVTWPVVPRS</sequence>
<dbReference type="PRINTS" id="PR00344">
    <property type="entry name" value="BCTRLSENSOR"/>
</dbReference>
<dbReference type="PANTHER" id="PTHR45436:SF14">
    <property type="entry name" value="SENSOR PROTEIN QSEC"/>
    <property type="match status" value="1"/>
</dbReference>
<dbReference type="Gene3D" id="1.20.5.1040">
    <property type="entry name" value="Sensor protein qsec"/>
    <property type="match status" value="1"/>
</dbReference>
<feature type="domain" description="HAMP" evidence="15">
    <location>
        <begin position="175"/>
        <end position="227"/>
    </location>
</feature>
<keyword evidence="8 16" id="KW-0418">Kinase</keyword>
<feature type="domain" description="Histidine kinase" evidence="14">
    <location>
        <begin position="235"/>
        <end position="439"/>
    </location>
</feature>
<evidence type="ECO:0000256" key="8">
    <source>
        <dbReference type="ARBA" id="ARBA00022777"/>
    </source>
</evidence>
<dbReference type="InterPro" id="IPR005467">
    <property type="entry name" value="His_kinase_dom"/>
</dbReference>
<evidence type="ECO:0000256" key="5">
    <source>
        <dbReference type="ARBA" id="ARBA00022679"/>
    </source>
</evidence>
<dbReference type="Pfam" id="PF02518">
    <property type="entry name" value="HATPase_c"/>
    <property type="match status" value="1"/>
</dbReference>
<keyword evidence="4" id="KW-0597">Phosphoprotein</keyword>
<protein>
    <recommendedName>
        <fullName evidence="3">histidine kinase</fullName>
        <ecNumber evidence="3">2.7.13.3</ecNumber>
    </recommendedName>
</protein>
<accession>A0ABT0GZ13</accession>
<feature type="transmembrane region" description="Helical" evidence="13">
    <location>
        <begin position="155"/>
        <end position="178"/>
    </location>
</feature>
<evidence type="ECO:0000256" key="1">
    <source>
        <dbReference type="ARBA" id="ARBA00000085"/>
    </source>
</evidence>
<dbReference type="EMBL" id="JALNMJ010000017">
    <property type="protein sequence ID" value="MCK7614675.1"/>
    <property type="molecule type" value="Genomic_DNA"/>
</dbReference>
<dbReference type="InterPro" id="IPR036097">
    <property type="entry name" value="HisK_dim/P_sf"/>
</dbReference>
<dbReference type="InterPro" id="IPR003594">
    <property type="entry name" value="HATPase_dom"/>
</dbReference>
<name>A0ABT0GZ13_9HYPH</name>
<dbReference type="Proteomes" id="UP001431221">
    <property type="component" value="Unassembled WGS sequence"/>
</dbReference>
<dbReference type="GO" id="GO:0016301">
    <property type="term" value="F:kinase activity"/>
    <property type="evidence" value="ECO:0007669"/>
    <property type="project" value="UniProtKB-KW"/>
</dbReference>
<evidence type="ECO:0000313" key="16">
    <source>
        <dbReference type="EMBL" id="MCK7614675.1"/>
    </source>
</evidence>
<dbReference type="RefSeq" id="WP_248157389.1">
    <property type="nucleotide sequence ID" value="NZ_JALNMJ010000017.1"/>
</dbReference>
<keyword evidence="6 13" id="KW-0812">Transmembrane</keyword>
<dbReference type="Gene3D" id="3.30.565.10">
    <property type="entry name" value="Histidine kinase-like ATPase, C-terminal domain"/>
    <property type="match status" value="1"/>
</dbReference>
<keyword evidence="10 13" id="KW-1133">Transmembrane helix</keyword>
<evidence type="ECO:0000256" key="3">
    <source>
        <dbReference type="ARBA" id="ARBA00012438"/>
    </source>
</evidence>
<dbReference type="InterPro" id="IPR004358">
    <property type="entry name" value="Sig_transdc_His_kin-like_C"/>
</dbReference>
<organism evidence="16 17">
    <name type="scientific">Roseibium sediminicola</name>
    <dbReference type="NCBI Taxonomy" id="2933272"/>
    <lineage>
        <taxon>Bacteria</taxon>
        <taxon>Pseudomonadati</taxon>
        <taxon>Pseudomonadota</taxon>
        <taxon>Alphaproteobacteria</taxon>
        <taxon>Hyphomicrobiales</taxon>
        <taxon>Stappiaceae</taxon>
        <taxon>Roseibium</taxon>
    </lineage>
</organism>
<dbReference type="EC" id="2.7.13.3" evidence="3"/>
<dbReference type="PANTHER" id="PTHR45436">
    <property type="entry name" value="SENSOR HISTIDINE KINASE YKOH"/>
    <property type="match status" value="1"/>
</dbReference>
<dbReference type="SMART" id="SM00387">
    <property type="entry name" value="HATPase_c"/>
    <property type="match status" value="1"/>
</dbReference>
<evidence type="ECO:0000256" key="2">
    <source>
        <dbReference type="ARBA" id="ARBA00004141"/>
    </source>
</evidence>
<keyword evidence="12 13" id="KW-0472">Membrane</keyword>
<proteinExistence type="predicted"/>
<keyword evidence="9" id="KW-0067">ATP-binding</keyword>
<evidence type="ECO:0000256" key="4">
    <source>
        <dbReference type="ARBA" id="ARBA00022553"/>
    </source>
</evidence>
<dbReference type="PROSITE" id="PS50885">
    <property type="entry name" value="HAMP"/>
    <property type="match status" value="1"/>
</dbReference>
<dbReference type="InterPro" id="IPR050428">
    <property type="entry name" value="TCS_sensor_his_kinase"/>
</dbReference>
<evidence type="ECO:0000259" key="14">
    <source>
        <dbReference type="PROSITE" id="PS50109"/>
    </source>
</evidence>
<comment type="catalytic activity">
    <reaction evidence="1">
        <text>ATP + protein L-histidine = ADP + protein N-phospho-L-histidine.</text>
        <dbReference type="EC" id="2.7.13.3"/>
    </reaction>
</comment>
<gene>
    <name evidence="16" type="ORF">M0H32_21105</name>
</gene>
<dbReference type="SUPFAM" id="SSF47384">
    <property type="entry name" value="Homodimeric domain of signal transducing histidine kinase"/>
    <property type="match status" value="1"/>
</dbReference>
<evidence type="ECO:0000259" key="15">
    <source>
        <dbReference type="PROSITE" id="PS50885"/>
    </source>
</evidence>
<evidence type="ECO:0000256" key="11">
    <source>
        <dbReference type="ARBA" id="ARBA00023012"/>
    </source>
</evidence>
<reference evidence="16" key="1">
    <citation type="submission" date="2022-04" db="EMBL/GenBank/DDBJ databases">
        <title>Roseibium sp. CAU 1639 isolated from mud.</title>
        <authorList>
            <person name="Kim W."/>
        </authorList>
    </citation>
    <scope>NUCLEOTIDE SEQUENCE</scope>
    <source>
        <strain evidence="16">CAU 1639</strain>
    </source>
</reference>
<dbReference type="SUPFAM" id="SSF55874">
    <property type="entry name" value="ATPase domain of HSP90 chaperone/DNA topoisomerase II/histidine kinase"/>
    <property type="match status" value="1"/>
</dbReference>
<dbReference type="PROSITE" id="PS50109">
    <property type="entry name" value="HIS_KIN"/>
    <property type="match status" value="1"/>
</dbReference>
<comment type="caution">
    <text evidence="16">The sequence shown here is derived from an EMBL/GenBank/DDBJ whole genome shotgun (WGS) entry which is preliminary data.</text>
</comment>
<evidence type="ECO:0000256" key="12">
    <source>
        <dbReference type="ARBA" id="ARBA00023136"/>
    </source>
</evidence>
<evidence type="ECO:0000313" key="17">
    <source>
        <dbReference type="Proteomes" id="UP001431221"/>
    </source>
</evidence>
<keyword evidence="7" id="KW-0547">Nucleotide-binding</keyword>
<evidence type="ECO:0000256" key="9">
    <source>
        <dbReference type="ARBA" id="ARBA00022840"/>
    </source>
</evidence>
<dbReference type="SMART" id="SM00388">
    <property type="entry name" value="HisKA"/>
    <property type="match status" value="1"/>
</dbReference>
<keyword evidence="5" id="KW-0808">Transferase</keyword>
<comment type="subcellular location">
    <subcellularLocation>
        <location evidence="2">Membrane</location>
        <topology evidence="2">Multi-pass membrane protein</topology>
    </subcellularLocation>
</comment>
<dbReference type="Gene3D" id="1.10.287.130">
    <property type="match status" value="1"/>
</dbReference>
<dbReference type="InterPro" id="IPR003661">
    <property type="entry name" value="HisK_dim/P_dom"/>
</dbReference>
<evidence type="ECO:0000256" key="6">
    <source>
        <dbReference type="ARBA" id="ARBA00022692"/>
    </source>
</evidence>
<evidence type="ECO:0000256" key="10">
    <source>
        <dbReference type="ARBA" id="ARBA00022989"/>
    </source>
</evidence>
<keyword evidence="17" id="KW-1185">Reference proteome</keyword>
<dbReference type="Pfam" id="PF00512">
    <property type="entry name" value="HisKA"/>
    <property type="match status" value="1"/>
</dbReference>
<evidence type="ECO:0000256" key="13">
    <source>
        <dbReference type="SAM" id="Phobius"/>
    </source>
</evidence>
<keyword evidence="11" id="KW-0902">Two-component regulatory system</keyword>
<dbReference type="CDD" id="cd00082">
    <property type="entry name" value="HisKA"/>
    <property type="match status" value="1"/>
</dbReference>
<dbReference type="InterPro" id="IPR036890">
    <property type="entry name" value="HATPase_C_sf"/>
</dbReference>